<protein>
    <recommendedName>
        <fullName evidence="4">VanZ like family protein</fullName>
    </recommendedName>
</protein>
<feature type="transmembrane region" description="Helical" evidence="1">
    <location>
        <begin position="39"/>
        <end position="56"/>
    </location>
</feature>
<keyword evidence="1" id="KW-0472">Membrane</keyword>
<dbReference type="Proteomes" id="UP001596388">
    <property type="component" value="Unassembled WGS sequence"/>
</dbReference>
<dbReference type="AlphaFoldDB" id="A0ABD5X5D1"/>
<keyword evidence="1" id="KW-0812">Transmembrane</keyword>
<gene>
    <name evidence="2" type="ORF">ACFQKD_17060</name>
</gene>
<feature type="transmembrane region" description="Helical" evidence="1">
    <location>
        <begin position="68"/>
        <end position="86"/>
    </location>
</feature>
<evidence type="ECO:0000313" key="3">
    <source>
        <dbReference type="Proteomes" id="UP001596388"/>
    </source>
</evidence>
<reference evidence="2 3" key="1">
    <citation type="journal article" date="2019" name="Int. J. Syst. Evol. Microbiol.">
        <title>The Global Catalogue of Microorganisms (GCM) 10K type strain sequencing project: providing services to taxonomists for standard genome sequencing and annotation.</title>
        <authorList>
            <consortium name="The Broad Institute Genomics Platform"/>
            <consortium name="The Broad Institute Genome Sequencing Center for Infectious Disease"/>
            <person name="Wu L."/>
            <person name="Ma J."/>
        </authorList>
    </citation>
    <scope>NUCLEOTIDE SEQUENCE [LARGE SCALE GENOMIC DNA]</scope>
    <source>
        <strain evidence="2 3">DT55</strain>
    </source>
</reference>
<comment type="caution">
    <text evidence="2">The sequence shown here is derived from an EMBL/GenBank/DDBJ whole genome shotgun (WGS) entry which is preliminary data.</text>
</comment>
<keyword evidence="1" id="KW-1133">Transmembrane helix</keyword>
<evidence type="ECO:0000313" key="2">
    <source>
        <dbReference type="EMBL" id="MFC7099019.1"/>
    </source>
</evidence>
<keyword evidence="3" id="KW-1185">Reference proteome</keyword>
<feature type="transmembrane region" description="Helical" evidence="1">
    <location>
        <begin position="185"/>
        <end position="204"/>
    </location>
</feature>
<dbReference type="EMBL" id="JBHTAG010000004">
    <property type="protein sequence ID" value="MFC7099019.1"/>
    <property type="molecule type" value="Genomic_DNA"/>
</dbReference>
<proteinExistence type="predicted"/>
<feature type="transmembrane region" description="Helical" evidence="1">
    <location>
        <begin position="106"/>
        <end position="124"/>
    </location>
</feature>
<evidence type="ECO:0000256" key="1">
    <source>
        <dbReference type="SAM" id="Phobius"/>
    </source>
</evidence>
<accession>A0ABD5X5D1</accession>
<name>A0ABD5X5D1_9EURY</name>
<dbReference type="InterPro" id="IPR014509">
    <property type="entry name" value="YjdF-like"/>
</dbReference>
<feature type="transmembrane region" description="Helical" evidence="1">
    <location>
        <begin position="15"/>
        <end position="33"/>
    </location>
</feature>
<dbReference type="GeneID" id="79271594"/>
<dbReference type="Pfam" id="PF09997">
    <property type="entry name" value="DUF2238"/>
    <property type="match status" value="1"/>
</dbReference>
<evidence type="ECO:0008006" key="4">
    <source>
        <dbReference type="Google" id="ProtNLM"/>
    </source>
</evidence>
<dbReference type="RefSeq" id="WP_276239620.1">
    <property type="nucleotide sequence ID" value="NZ_CP119990.1"/>
</dbReference>
<organism evidence="2 3">
    <name type="scientific">Halobaculum marinum</name>
    <dbReference type="NCBI Taxonomy" id="3031996"/>
    <lineage>
        <taxon>Archaea</taxon>
        <taxon>Methanobacteriati</taxon>
        <taxon>Methanobacteriota</taxon>
        <taxon>Stenosarchaea group</taxon>
        <taxon>Halobacteria</taxon>
        <taxon>Halobacteriales</taxon>
        <taxon>Haloferacaceae</taxon>
        <taxon>Halobaculum</taxon>
    </lineage>
</organism>
<sequence length="221" mass="24000">MITERRTFPGTTGQAVVRLLQVLMGIMFALGLVYGNSGVAVNAGVGLLVTFLPALLRRRFDVTMSVGLVVWISVAMFLHALGTLPLPGLEFLSPYKALDWWDHMTHALSSSLVAGAAYAVIRAFQVHSEHIELPPLFTFAYLLMFVMAFGVIWELIEFYIGVVSTLLGLTEVLTQYGLDDTILDLVYNSIGGLIVAVLGTAHLTDISDQLAARLGGDSTNR</sequence>
<feature type="transmembrane region" description="Helical" evidence="1">
    <location>
        <begin position="136"/>
        <end position="153"/>
    </location>
</feature>